<comment type="similarity">
    <text evidence="4">Belongs to the methyl-accepting chemotaxis (MCP) protein family.</text>
</comment>
<keyword evidence="7" id="KW-0472">Membrane</keyword>
<accession>A0ABY4W4W1</accession>
<dbReference type="PROSITE" id="PS50111">
    <property type="entry name" value="CHEMOTAXIS_TRANSDUC_2"/>
    <property type="match status" value="1"/>
</dbReference>
<dbReference type="Pfam" id="PF00015">
    <property type="entry name" value="MCPsignal"/>
    <property type="match status" value="1"/>
</dbReference>
<dbReference type="SMART" id="SM00283">
    <property type="entry name" value="MA"/>
    <property type="match status" value="1"/>
</dbReference>
<evidence type="ECO:0000256" key="3">
    <source>
        <dbReference type="ARBA" id="ARBA00023224"/>
    </source>
</evidence>
<feature type="coiled-coil region" evidence="6">
    <location>
        <begin position="169"/>
        <end position="220"/>
    </location>
</feature>
<evidence type="ECO:0000256" key="4">
    <source>
        <dbReference type="ARBA" id="ARBA00029447"/>
    </source>
</evidence>
<evidence type="ECO:0000256" key="2">
    <source>
        <dbReference type="ARBA" id="ARBA00022519"/>
    </source>
</evidence>
<evidence type="ECO:0000313" key="11">
    <source>
        <dbReference type="Proteomes" id="UP001056291"/>
    </source>
</evidence>
<dbReference type="SUPFAM" id="SSF58104">
    <property type="entry name" value="Methyl-accepting chemotaxis protein (MCP) signaling domain"/>
    <property type="match status" value="1"/>
</dbReference>
<protein>
    <submittedName>
        <fullName evidence="10">Methyl-accepting chemotaxis protein</fullName>
    </submittedName>
</protein>
<gene>
    <name evidence="10" type="ORF">NBZ79_17375</name>
</gene>
<evidence type="ECO:0000313" key="10">
    <source>
        <dbReference type="EMBL" id="USG60932.1"/>
    </source>
</evidence>
<dbReference type="InterPro" id="IPR000727">
    <property type="entry name" value="T_SNARE_dom"/>
</dbReference>
<name>A0ABY4W4W1_9PROT</name>
<keyword evidence="7" id="KW-1133">Transmembrane helix</keyword>
<evidence type="ECO:0000256" key="6">
    <source>
        <dbReference type="SAM" id="Coils"/>
    </source>
</evidence>
<evidence type="ECO:0000256" key="1">
    <source>
        <dbReference type="ARBA" id="ARBA00004429"/>
    </source>
</evidence>
<dbReference type="PROSITE" id="PS50192">
    <property type="entry name" value="T_SNARE"/>
    <property type="match status" value="1"/>
</dbReference>
<evidence type="ECO:0000256" key="5">
    <source>
        <dbReference type="PROSITE-ProRule" id="PRU00284"/>
    </source>
</evidence>
<evidence type="ECO:0000256" key="7">
    <source>
        <dbReference type="SAM" id="Phobius"/>
    </source>
</evidence>
<feature type="transmembrane region" description="Helical" evidence="7">
    <location>
        <begin position="63"/>
        <end position="84"/>
    </location>
</feature>
<dbReference type="PANTHER" id="PTHR32089:SF112">
    <property type="entry name" value="LYSOZYME-LIKE PROTEIN-RELATED"/>
    <property type="match status" value="1"/>
</dbReference>
<keyword evidence="2" id="KW-1003">Cell membrane</keyword>
<evidence type="ECO:0000259" key="9">
    <source>
        <dbReference type="PROSITE" id="PS50192"/>
    </source>
</evidence>
<feature type="domain" description="Methyl-accepting transducer" evidence="8">
    <location>
        <begin position="257"/>
        <end position="493"/>
    </location>
</feature>
<feature type="transmembrane region" description="Helical" evidence="7">
    <location>
        <begin position="37"/>
        <end position="56"/>
    </location>
</feature>
<keyword evidence="2" id="KW-0997">Cell inner membrane</keyword>
<keyword evidence="11" id="KW-1185">Reference proteome</keyword>
<feature type="transmembrane region" description="Helical" evidence="7">
    <location>
        <begin position="114"/>
        <end position="135"/>
    </location>
</feature>
<dbReference type="Proteomes" id="UP001056291">
    <property type="component" value="Chromosome"/>
</dbReference>
<keyword evidence="7" id="KW-0812">Transmembrane</keyword>
<dbReference type="EMBL" id="CP098747">
    <property type="protein sequence ID" value="USG60932.1"/>
    <property type="molecule type" value="Genomic_DNA"/>
</dbReference>
<feature type="transmembrane region" description="Helical" evidence="7">
    <location>
        <begin position="12"/>
        <end position="31"/>
    </location>
</feature>
<sequence>MRTLDTLRSTISKIILFLLWIHVVVISVSAYLLGADWITLLAGSAIFAALPTAAWLMAKREALFRYLAAVSYMVQVSLLVYAFAGHPWQIDVHMYFFAALAIIAALCDWKAILIAAATVATHHLVLNFVYPAAVFPSGADFWRVVLHATVVILETGTLIWLTYRLSEAFASSELAVETAENAVRNAEEEKEKALEASRVAAAAQEEAVMAKSEADKMAAEKSELESVNELQVKQQRDEMAQEFETSISGIVDLVSEKSSALAALADQMKVLSHEVGDKTETTTQATEQMSESVQSVNSATEEMGNSIREISQQIGQSSTVAKDAANRAKSTTATMGDLTVAAEEISEVVNLINDIAEQTNLLALNATIEAARAGEAGKGFAVVASEVKNLATQTARATEEITGKVGSIQQVSNQAASEIQTIHETVNQISEATTSIASAIEEQTAVTGDISGSIKRAYESTQQVKSDVSDIKNVTIRSDSAAADFVQQSDALASDTSSLKSEIIGFVQKMRTG</sequence>
<dbReference type="InterPro" id="IPR004089">
    <property type="entry name" value="MCPsignal_dom"/>
</dbReference>
<dbReference type="PANTHER" id="PTHR32089">
    <property type="entry name" value="METHYL-ACCEPTING CHEMOTAXIS PROTEIN MCPB"/>
    <property type="match status" value="1"/>
</dbReference>
<feature type="domain" description="T-SNARE coiled-coil homology" evidence="9">
    <location>
        <begin position="409"/>
        <end position="471"/>
    </location>
</feature>
<dbReference type="Gene3D" id="1.10.287.950">
    <property type="entry name" value="Methyl-accepting chemotaxis protein"/>
    <property type="match status" value="1"/>
</dbReference>
<feature type="transmembrane region" description="Helical" evidence="7">
    <location>
        <begin position="90"/>
        <end position="107"/>
    </location>
</feature>
<reference evidence="10" key="1">
    <citation type="submission" date="2022-06" db="EMBL/GenBank/DDBJ databases">
        <title>Sneathiella actinostolidae sp. nov., isolated from a sea anemonein the Western Pacific Ocean.</title>
        <authorList>
            <person name="Wei M.J."/>
        </authorList>
    </citation>
    <scope>NUCLEOTIDE SEQUENCE</scope>
    <source>
        <strain evidence="10">PHK-P5</strain>
    </source>
</reference>
<proteinExistence type="inferred from homology"/>
<comment type="subcellular location">
    <subcellularLocation>
        <location evidence="1">Cell inner membrane</location>
        <topology evidence="1">Multi-pass membrane protein</topology>
    </subcellularLocation>
</comment>
<keyword evidence="3 5" id="KW-0807">Transducer</keyword>
<dbReference type="RefSeq" id="WP_251933870.1">
    <property type="nucleotide sequence ID" value="NZ_CP098747.1"/>
</dbReference>
<keyword evidence="6" id="KW-0175">Coiled coil</keyword>
<evidence type="ECO:0000259" key="8">
    <source>
        <dbReference type="PROSITE" id="PS50111"/>
    </source>
</evidence>
<organism evidence="10 11">
    <name type="scientific">Sneathiella marina</name>
    <dbReference type="NCBI Taxonomy" id="2950108"/>
    <lineage>
        <taxon>Bacteria</taxon>
        <taxon>Pseudomonadati</taxon>
        <taxon>Pseudomonadota</taxon>
        <taxon>Alphaproteobacteria</taxon>
        <taxon>Sneathiellales</taxon>
        <taxon>Sneathiellaceae</taxon>
        <taxon>Sneathiella</taxon>
    </lineage>
</organism>